<keyword evidence="1" id="KW-0597">Phosphoprotein</keyword>
<evidence type="ECO:0000313" key="4">
    <source>
        <dbReference type="Proteomes" id="UP000460715"/>
    </source>
</evidence>
<dbReference type="GO" id="GO:0006352">
    <property type="term" value="P:DNA-templated transcription initiation"/>
    <property type="evidence" value="ECO:0007669"/>
    <property type="project" value="InterPro"/>
</dbReference>
<dbReference type="GO" id="GO:0000160">
    <property type="term" value="P:phosphorelay signal transduction system"/>
    <property type="evidence" value="ECO:0007669"/>
    <property type="project" value="InterPro"/>
</dbReference>
<dbReference type="RefSeq" id="WP_160935035.1">
    <property type="nucleotide sequence ID" value="NZ_SNVJ01000001.1"/>
</dbReference>
<dbReference type="SUPFAM" id="SSF88659">
    <property type="entry name" value="Sigma3 and sigma4 domains of RNA polymerase sigma factors"/>
    <property type="match status" value="1"/>
</dbReference>
<feature type="modified residue" description="4-aspartylphosphate" evidence="1">
    <location>
        <position position="213"/>
    </location>
</feature>
<dbReference type="GO" id="GO:0003677">
    <property type="term" value="F:DNA binding"/>
    <property type="evidence" value="ECO:0007669"/>
    <property type="project" value="InterPro"/>
</dbReference>
<dbReference type="Pfam" id="PF00072">
    <property type="entry name" value="Response_reg"/>
    <property type="match status" value="1"/>
</dbReference>
<dbReference type="InterPro" id="IPR013249">
    <property type="entry name" value="RNA_pol_sigma70_r4_t2"/>
</dbReference>
<organism evidence="3 4">
    <name type="scientific">Teichococcus coralli</name>
    <dbReference type="NCBI Taxonomy" id="2545983"/>
    <lineage>
        <taxon>Bacteria</taxon>
        <taxon>Pseudomonadati</taxon>
        <taxon>Pseudomonadota</taxon>
        <taxon>Alphaproteobacteria</taxon>
        <taxon>Acetobacterales</taxon>
        <taxon>Roseomonadaceae</taxon>
        <taxon>Roseomonas</taxon>
    </lineage>
</organism>
<sequence>MTLSPQEAEGLLGELCRFARAATGCVALANRVVEAALLALLENRPRASDPAARLHLFRAVQDELAALPSQKGGGDAFAGLAARLLAEASAPPRSPDAAGRFAHAWLARRLERLSPLRRTVLLLYHMMRFSAAEIACIVRRDVATVEAMLRATWRELAPPRQAEILIIEDETLIALDLSMLMRDLGHRVRGIAADRAEAEALLQQGVPDLILSDLRLGLLRDEGRRIVAALGDETSVPVVYVTACPEDALEGAEPGRPVYVVPKPFCSFRLSLAVCDALATAGQRNGGLN</sequence>
<dbReference type="Gene3D" id="1.20.140.160">
    <property type="match status" value="1"/>
</dbReference>
<dbReference type="SUPFAM" id="SSF52172">
    <property type="entry name" value="CheY-like"/>
    <property type="match status" value="1"/>
</dbReference>
<dbReference type="InterPro" id="IPR011006">
    <property type="entry name" value="CheY-like_superfamily"/>
</dbReference>
<dbReference type="AlphaFoldDB" id="A0A845B6L5"/>
<name>A0A845B6L5_9PROT</name>
<evidence type="ECO:0000256" key="1">
    <source>
        <dbReference type="PROSITE-ProRule" id="PRU00169"/>
    </source>
</evidence>
<gene>
    <name evidence="3" type="ORF">E0493_00970</name>
</gene>
<dbReference type="OrthoDB" id="7060229at2"/>
<dbReference type="Proteomes" id="UP000460715">
    <property type="component" value="Unassembled WGS sequence"/>
</dbReference>
<comment type="caution">
    <text evidence="3">The sequence shown here is derived from an EMBL/GenBank/DDBJ whole genome shotgun (WGS) entry which is preliminary data.</text>
</comment>
<reference evidence="3 4" key="1">
    <citation type="submission" date="2019-03" db="EMBL/GenBank/DDBJ databases">
        <title>Roseomonas sp. a novel Roseomonas species isolated from Sea whip Gorgonian.</title>
        <authorList>
            <person name="Li F."/>
            <person name="Pan X."/>
            <person name="Huang S."/>
            <person name="Li Z."/>
            <person name="Meng B."/>
        </authorList>
    </citation>
    <scope>NUCLEOTIDE SEQUENCE [LARGE SCALE GENOMIC DNA]</scope>
    <source>
        <strain evidence="3 4">M0104</strain>
    </source>
</reference>
<dbReference type="PROSITE" id="PS50110">
    <property type="entry name" value="RESPONSE_REGULATORY"/>
    <property type="match status" value="1"/>
</dbReference>
<dbReference type="Gene3D" id="3.40.50.2300">
    <property type="match status" value="1"/>
</dbReference>
<dbReference type="EMBL" id="SNVJ01000001">
    <property type="protein sequence ID" value="MXP61920.1"/>
    <property type="molecule type" value="Genomic_DNA"/>
</dbReference>
<dbReference type="Pfam" id="PF08281">
    <property type="entry name" value="Sigma70_r4_2"/>
    <property type="match status" value="1"/>
</dbReference>
<accession>A0A845B6L5</accession>
<keyword evidence="4" id="KW-1185">Reference proteome</keyword>
<protein>
    <submittedName>
        <fullName evidence="3">Response regulator</fullName>
    </submittedName>
</protein>
<dbReference type="InterPro" id="IPR013324">
    <property type="entry name" value="RNA_pol_sigma_r3/r4-like"/>
</dbReference>
<dbReference type="InterPro" id="IPR001789">
    <property type="entry name" value="Sig_transdc_resp-reg_receiver"/>
</dbReference>
<evidence type="ECO:0000259" key="2">
    <source>
        <dbReference type="PROSITE" id="PS50110"/>
    </source>
</evidence>
<feature type="domain" description="Response regulatory" evidence="2">
    <location>
        <begin position="163"/>
        <end position="278"/>
    </location>
</feature>
<dbReference type="GO" id="GO:0016987">
    <property type="term" value="F:sigma factor activity"/>
    <property type="evidence" value="ECO:0007669"/>
    <property type="project" value="InterPro"/>
</dbReference>
<proteinExistence type="predicted"/>
<evidence type="ECO:0000313" key="3">
    <source>
        <dbReference type="EMBL" id="MXP61920.1"/>
    </source>
</evidence>